<protein>
    <submittedName>
        <fullName evidence="2">DUF1905 domain-containing protein</fullName>
    </submittedName>
</protein>
<dbReference type="AlphaFoldDB" id="A0A2N8TXS6"/>
<sequence>MPDGSKTTQDIDTTFTGPVTQEPNSGWTCVIMPGSGEFFGTRRPVKIGGTVDGHPFQATMLPVGDGTHMVPLKAALRKVLGKDRGEAVTVHINKRFL</sequence>
<dbReference type="Proteomes" id="UP000235943">
    <property type="component" value="Unassembled WGS sequence"/>
</dbReference>
<evidence type="ECO:0000256" key="1">
    <source>
        <dbReference type="SAM" id="MobiDB-lite"/>
    </source>
</evidence>
<comment type="caution">
    <text evidence="2">The sequence shown here is derived from an EMBL/GenBank/DDBJ whole genome shotgun (WGS) entry which is preliminary data.</text>
</comment>
<proteinExistence type="predicted"/>
<reference evidence="2 3" key="1">
    <citation type="submission" date="2018-01" db="EMBL/GenBank/DDBJ databases">
        <title>Draft genome sequence of Streptomyces sp. 13K301.</title>
        <authorList>
            <person name="Sahin N."/>
            <person name="Saygin H."/>
            <person name="Ay H."/>
        </authorList>
    </citation>
    <scope>NUCLEOTIDE SEQUENCE [LARGE SCALE GENOMIC DNA]</scope>
    <source>
        <strain evidence="2 3">13K301</strain>
    </source>
</reference>
<dbReference type="InterPro" id="IPR015018">
    <property type="entry name" value="DUF1905"/>
</dbReference>
<dbReference type="SUPFAM" id="SSF141694">
    <property type="entry name" value="AF2212/PG0164-like"/>
    <property type="match status" value="1"/>
</dbReference>
<feature type="region of interest" description="Disordered" evidence="1">
    <location>
        <begin position="1"/>
        <end position="26"/>
    </location>
</feature>
<dbReference type="OrthoDB" id="8246703at2"/>
<evidence type="ECO:0000313" key="3">
    <source>
        <dbReference type="Proteomes" id="UP000235943"/>
    </source>
</evidence>
<keyword evidence="3" id="KW-1185">Reference proteome</keyword>
<dbReference type="Pfam" id="PF08922">
    <property type="entry name" value="DUF1905"/>
    <property type="match status" value="1"/>
</dbReference>
<name>A0A2N8TXS6_9ACTN</name>
<dbReference type="RefSeq" id="WP_102907230.1">
    <property type="nucleotide sequence ID" value="NZ_POUC01000006.1"/>
</dbReference>
<accession>A0A2N8TXS6</accession>
<dbReference type="EMBL" id="POUC01000006">
    <property type="protein sequence ID" value="PNG23814.1"/>
    <property type="molecule type" value="Genomic_DNA"/>
</dbReference>
<gene>
    <name evidence="2" type="ORF">C1J00_01665</name>
</gene>
<dbReference type="InterPro" id="IPR037079">
    <property type="entry name" value="AF2212/PG0164-like_sf"/>
</dbReference>
<evidence type="ECO:0000313" key="2">
    <source>
        <dbReference type="EMBL" id="PNG23814.1"/>
    </source>
</evidence>
<dbReference type="Gene3D" id="2.40.30.100">
    <property type="entry name" value="AF2212/PG0164-like"/>
    <property type="match status" value="1"/>
</dbReference>
<organism evidence="2 3">
    <name type="scientific">Streptomyces cahuitamycinicus</name>
    <dbReference type="NCBI Taxonomy" id="2070367"/>
    <lineage>
        <taxon>Bacteria</taxon>
        <taxon>Bacillati</taxon>
        <taxon>Actinomycetota</taxon>
        <taxon>Actinomycetes</taxon>
        <taxon>Kitasatosporales</taxon>
        <taxon>Streptomycetaceae</taxon>
        <taxon>Streptomyces</taxon>
    </lineage>
</organism>